<feature type="region of interest" description="Disordered" evidence="7">
    <location>
        <begin position="144"/>
        <end position="179"/>
    </location>
</feature>
<dbReference type="InterPro" id="IPR007185">
    <property type="entry name" value="DNA_pol_a/d/e_bsu"/>
</dbReference>
<evidence type="ECO:0000259" key="9">
    <source>
        <dbReference type="Pfam" id="PF08418"/>
    </source>
</evidence>
<evidence type="ECO:0000313" key="11">
    <source>
        <dbReference type="EMBL" id="ORZ35105.1"/>
    </source>
</evidence>
<evidence type="ECO:0000256" key="3">
    <source>
        <dbReference type="ARBA" id="ARBA00018596"/>
    </source>
</evidence>
<evidence type="ECO:0000256" key="5">
    <source>
        <dbReference type="ARBA" id="ARBA00023242"/>
    </source>
</evidence>
<feature type="region of interest" description="Disordered" evidence="7">
    <location>
        <begin position="83"/>
        <end position="115"/>
    </location>
</feature>
<evidence type="ECO:0000313" key="12">
    <source>
        <dbReference type="Proteomes" id="UP000193411"/>
    </source>
</evidence>
<comment type="caution">
    <text evidence="11">The sequence shown here is derived from an EMBL/GenBank/DDBJ whole genome shotgun (WGS) entry which is preliminary data.</text>
</comment>
<dbReference type="Pfam" id="PF08418">
    <property type="entry name" value="Pol_alpha_B_N"/>
    <property type="match status" value="1"/>
</dbReference>
<proteinExistence type="inferred from homology"/>
<keyword evidence="4 6" id="KW-0235">DNA replication</keyword>
<feature type="domain" description="DNA polymerase alpha/delta/epsilon subunit B" evidence="8">
    <location>
        <begin position="387"/>
        <end position="596"/>
    </location>
</feature>
<feature type="compositionally biased region" description="Low complexity" evidence="7">
    <location>
        <begin position="144"/>
        <end position="153"/>
    </location>
</feature>
<dbReference type="InterPro" id="IPR043034">
    <property type="entry name" value="DNA_pol_alpha_B_N_sf"/>
</dbReference>
<dbReference type="STRING" id="765915.A0A1Y2HKK8"/>
<protein>
    <recommendedName>
        <fullName evidence="3 6">DNA polymerase alpha subunit B</fullName>
    </recommendedName>
</protein>
<gene>
    <name evidence="11" type="ORF">BCR44DRAFT_1132473</name>
</gene>
<evidence type="ECO:0000256" key="6">
    <source>
        <dbReference type="PIRNR" id="PIRNR018300"/>
    </source>
</evidence>
<dbReference type="Pfam" id="PF22062">
    <property type="entry name" value="OB_DPOA2"/>
    <property type="match status" value="1"/>
</dbReference>
<dbReference type="EMBL" id="MCFL01000024">
    <property type="protein sequence ID" value="ORZ35105.1"/>
    <property type="molecule type" value="Genomic_DNA"/>
</dbReference>
<evidence type="ECO:0000259" key="10">
    <source>
        <dbReference type="Pfam" id="PF22062"/>
    </source>
</evidence>
<feature type="compositionally biased region" description="Low complexity" evidence="7">
    <location>
        <begin position="88"/>
        <end position="107"/>
    </location>
</feature>
<dbReference type="Gene3D" id="3.60.21.60">
    <property type="match status" value="1"/>
</dbReference>
<evidence type="ECO:0000256" key="7">
    <source>
        <dbReference type="SAM" id="MobiDB-lite"/>
    </source>
</evidence>
<reference evidence="11 12" key="1">
    <citation type="submission" date="2016-07" db="EMBL/GenBank/DDBJ databases">
        <title>Pervasive Adenine N6-methylation of Active Genes in Fungi.</title>
        <authorList>
            <consortium name="DOE Joint Genome Institute"/>
            <person name="Mondo S.J."/>
            <person name="Dannebaum R.O."/>
            <person name="Kuo R.C."/>
            <person name="Labutti K."/>
            <person name="Haridas S."/>
            <person name="Kuo A."/>
            <person name="Salamov A."/>
            <person name="Ahrendt S.R."/>
            <person name="Lipzen A."/>
            <person name="Sullivan W."/>
            <person name="Andreopoulos W.B."/>
            <person name="Clum A."/>
            <person name="Lindquist E."/>
            <person name="Daum C."/>
            <person name="Ramamoorthy G.K."/>
            <person name="Gryganskyi A."/>
            <person name="Culley D."/>
            <person name="Magnuson J.K."/>
            <person name="James T.Y."/>
            <person name="O'Malley M.A."/>
            <person name="Stajich J.E."/>
            <person name="Spatafora J.W."/>
            <person name="Visel A."/>
            <person name="Grigoriev I.V."/>
        </authorList>
    </citation>
    <scope>NUCLEOTIDE SEQUENCE [LARGE SCALE GENOMIC DNA]</scope>
    <source>
        <strain evidence="11 12">PL171</strain>
    </source>
</reference>
<evidence type="ECO:0000256" key="4">
    <source>
        <dbReference type="ARBA" id="ARBA00022705"/>
    </source>
</evidence>
<evidence type="ECO:0000256" key="1">
    <source>
        <dbReference type="ARBA" id="ARBA00004123"/>
    </source>
</evidence>
<dbReference type="Proteomes" id="UP000193411">
    <property type="component" value="Unassembled WGS sequence"/>
</dbReference>
<dbReference type="GO" id="GO:0006270">
    <property type="term" value="P:DNA replication initiation"/>
    <property type="evidence" value="ECO:0007669"/>
    <property type="project" value="TreeGrafter"/>
</dbReference>
<feature type="domain" description="DNA polymerase alpha subunit B OB" evidence="10">
    <location>
        <begin position="274"/>
        <end position="361"/>
    </location>
</feature>
<evidence type="ECO:0000256" key="2">
    <source>
        <dbReference type="ARBA" id="ARBA00007299"/>
    </source>
</evidence>
<dbReference type="OrthoDB" id="336885at2759"/>
<evidence type="ECO:0000259" key="8">
    <source>
        <dbReference type="Pfam" id="PF04042"/>
    </source>
</evidence>
<comment type="subcellular location">
    <subcellularLocation>
        <location evidence="1 6">Nucleus</location>
    </subcellularLocation>
</comment>
<sequence length="682" mass="73786">MTTSSLSQALQSLHRRLRKVLGPQAAAHDSVIDECAHLCQLYHLSADNLYEKWDLYAVNNGLEDAGLTPDRLSDFRSFVQAEHAKNKASTPSAAPAPAPAMASATPARSLGASAPVASGPYKAVGAGDRTMHNTESLSQLMTQMTQTQLTSSTATPMSGPHSSPLRPPASQSNDPPGHAFIHRTNKGHVELSFNSHLPSSRTAGGFNAVDAMDVDSTPSRKLGKSTPDVVALIDNQDVKPFNYMYDKVNDLGLALDDYLDVFESRFHSALPDVDIFTNPSYASQAPIFAIGRLVAEEIEGQPSNKLAPNNLLLECARKYNGVRVKLLLSNSIDFHSLFPGQVVVVEGINPEGKCLFVDRIHHLPLPDPPTSSASDLLTSARASHSMVVATGPFTLTDTLNFEPLAELVTQIQTHKPELALLIGPFIDDRHPLIRAGDVDQFPDDMFRTQIIQRLVPILTHTQVVLIPSPNDLHHPWCMFPQPPFQSTTAPLPAGIVLLPNPVQFSWHEWVIAVTSTDVIKDMLRCEWSTHAVAPASMSGSDRTLVGARHLLEQRSLYPLDPAPDGAPHVDLARAAQLELQAAPDLLIVPSQLRHAVKPVPLSDAGGVGPDDPVTLMVNPGLAARGRFGGTVAWVSAHGFPPGTLEAVVKEAEKLEVGSEEREQAEAVYHAAHRRIRVDVVRL</sequence>
<dbReference type="PANTHER" id="PTHR23061:SF12">
    <property type="entry name" value="DNA POLYMERASE ALPHA SUBUNIT B"/>
    <property type="match status" value="1"/>
</dbReference>
<dbReference type="Gene3D" id="1.10.8.530">
    <property type="entry name" value="DNA polymerase alpha-primase, subunit B, N-terminal domain"/>
    <property type="match status" value="1"/>
</dbReference>
<dbReference type="AlphaFoldDB" id="A0A1Y2HKK8"/>
<dbReference type="PANTHER" id="PTHR23061">
    <property type="entry name" value="DNA POLYMERASE 2 ALPHA 70 KDA SUBUNIT"/>
    <property type="match status" value="1"/>
</dbReference>
<comment type="similarity">
    <text evidence="2 6">Belongs to the DNA polymerase alpha subunit B family.</text>
</comment>
<keyword evidence="12" id="KW-1185">Reference proteome</keyword>
<dbReference type="InterPro" id="IPR013627">
    <property type="entry name" value="Pol_alpha_B_N"/>
</dbReference>
<accession>A0A1Y2HKK8</accession>
<dbReference type="InterPro" id="IPR054300">
    <property type="entry name" value="OB_DPOA2"/>
</dbReference>
<dbReference type="Pfam" id="PF04042">
    <property type="entry name" value="DNA_pol_E_B"/>
    <property type="match status" value="1"/>
</dbReference>
<dbReference type="PIRSF" id="PIRSF018300">
    <property type="entry name" value="DNA_pol_alph_2"/>
    <property type="match status" value="1"/>
</dbReference>
<dbReference type="GO" id="GO:0003677">
    <property type="term" value="F:DNA binding"/>
    <property type="evidence" value="ECO:0007669"/>
    <property type="project" value="InterPro"/>
</dbReference>
<organism evidence="11 12">
    <name type="scientific">Catenaria anguillulae PL171</name>
    <dbReference type="NCBI Taxonomy" id="765915"/>
    <lineage>
        <taxon>Eukaryota</taxon>
        <taxon>Fungi</taxon>
        <taxon>Fungi incertae sedis</taxon>
        <taxon>Blastocladiomycota</taxon>
        <taxon>Blastocladiomycetes</taxon>
        <taxon>Blastocladiales</taxon>
        <taxon>Catenariaceae</taxon>
        <taxon>Catenaria</taxon>
    </lineage>
</organism>
<dbReference type="InterPro" id="IPR016722">
    <property type="entry name" value="DNA_pol_alpha_bsu"/>
</dbReference>
<name>A0A1Y2HKK8_9FUNG</name>
<keyword evidence="5 6" id="KW-0539">Nucleus</keyword>
<comment type="function">
    <text evidence="6">Accessory subunit of the DNA polymerase alpha complex (also known as the alpha DNA polymerase-primase complex) which plays an essential role in the initiation of DNA synthesis.</text>
</comment>
<feature type="domain" description="DNA polymerase alpha subunit B N-terminal" evidence="9">
    <location>
        <begin position="28"/>
        <end position="75"/>
    </location>
</feature>
<dbReference type="GO" id="GO:0005658">
    <property type="term" value="C:alpha DNA polymerase:primase complex"/>
    <property type="evidence" value="ECO:0007669"/>
    <property type="project" value="TreeGrafter"/>
</dbReference>